<dbReference type="EMBL" id="CADIKM010000028">
    <property type="protein sequence ID" value="CAB3797980.1"/>
    <property type="molecule type" value="Genomic_DNA"/>
</dbReference>
<evidence type="ECO:0000313" key="3">
    <source>
        <dbReference type="EMBL" id="CAB3797980.1"/>
    </source>
</evidence>
<feature type="compositionally biased region" description="Low complexity" evidence="1">
    <location>
        <begin position="235"/>
        <end position="245"/>
    </location>
</feature>
<feature type="compositionally biased region" description="Low complexity" evidence="1">
    <location>
        <begin position="35"/>
        <end position="44"/>
    </location>
</feature>
<protein>
    <recommendedName>
        <fullName evidence="5">Zinc-ribbon domain-containing protein</fullName>
    </recommendedName>
</protein>
<accession>A0A6S7BF54</accession>
<keyword evidence="2" id="KW-0472">Membrane</keyword>
<feature type="transmembrane region" description="Helical" evidence="2">
    <location>
        <begin position="60"/>
        <end position="77"/>
    </location>
</feature>
<dbReference type="Proteomes" id="UP000494115">
    <property type="component" value="Unassembled WGS sequence"/>
</dbReference>
<evidence type="ECO:0000256" key="2">
    <source>
        <dbReference type="SAM" id="Phobius"/>
    </source>
</evidence>
<proteinExistence type="predicted"/>
<gene>
    <name evidence="3" type="ORF">LMG28138_04353</name>
</gene>
<dbReference type="RefSeq" id="WP_175106872.1">
    <property type="nucleotide sequence ID" value="NZ_CADIKM010000028.1"/>
</dbReference>
<dbReference type="AlphaFoldDB" id="A0A6S7BF54"/>
<sequence length="377" mass="39437">MALIKCDECEADVSDKAVACPKCGNPIHAAASVGLASPASSSPGAPLPPPKPKPSASRKLGGALAAFLVAVIAFMVYESQSTIKATTDTSASGDTTVSQAVTTSVADTAVAAPTASALKPAPATAPPVIEISATELYEEYKANEVLADTKYKGRWLYVSGVVNEIGKDFTDDPYVNLFGENEYAVVRANFAKSAVEKLATLHKGDQISLMCQGKGRLIGDAILDCTSDDVPPAPRHAQAAATPAPSESISSTPADEPVNSPAMPAKTETSSYPTSFDCKKAHSTSEMLICGDADLAALDRELAQLYAQAKTSAPDKKSFAEVTTQNWIWREHNCRDKACLVSWYADQQQRFENILSRSAQSSAGDAAQAGEGASASL</sequence>
<keyword evidence="4" id="KW-1185">Reference proteome</keyword>
<evidence type="ECO:0000313" key="4">
    <source>
        <dbReference type="Proteomes" id="UP000494115"/>
    </source>
</evidence>
<keyword evidence="2" id="KW-0812">Transmembrane</keyword>
<organism evidence="3 4">
    <name type="scientific">Pararobbsia alpina</name>
    <dbReference type="NCBI Taxonomy" id="621374"/>
    <lineage>
        <taxon>Bacteria</taxon>
        <taxon>Pseudomonadati</taxon>
        <taxon>Pseudomonadota</taxon>
        <taxon>Betaproteobacteria</taxon>
        <taxon>Burkholderiales</taxon>
        <taxon>Burkholderiaceae</taxon>
        <taxon>Pararobbsia</taxon>
    </lineage>
</organism>
<name>A0A6S7BF54_9BURK</name>
<feature type="region of interest" description="Disordered" evidence="1">
    <location>
        <begin position="229"/>
        <end position="275"/>
    </location>
</feature>
<keyword evidence="2" id="KW-1133">Transmembrane helix</keyword>
<dbReference type="Pfam" id="PF12869">
    <property type="entry name" value="tRNA_anti-like"/>
    <property type="match status" value="1"/>
</dbReference>
<evidence type="ECO:0000256" key="1">
    <source>
        <dbReference type="SAM" id="MobiDB-lite"/>
    </source>
</evidence>
<evidence type="ECO:0008006" key="5">
    <source>
        <dbReference type="Google" id="ProtNLM"/>
    </source>
</evidence>
<feature type="region of interest" description="Disordered" evidence="1">
    <location>
        <begin position="35"/>
        <end position="56"/>
    </location>
</feature>
<dbReference type="InterPro" id="IPR024422">
    <property type="entry name" value="Protein_unknown_function_OB"/>
</dbReference>
<reference evidence="3 4" key="1">
    <citation type="submission" date="2020-04" db="EMBL/GenBank/DDBJ databases">
        <authorList>
            <person name="De Canck E."/>
        </authorList>
    </citation>
    <scope>NUCLEOTIDE SEQUENCE [LARGE SCALE GENOMIC DNA]</scope>
    <source>
        <strain evidence="3 4">LMG 28138</strain>
    </source>
</reference>